<name>A0A848HM99_9BURK</name>
<sequence>MSALLPALAWALLDFVWQGLLIGWGAALVLAAMRTARPQSRYAVACAALLLCAALPLAGVIERNADVQALNSTFLPLASADAGQGVSMLTSTEPATLLAGRLAGWEQALQARLPLVVLLWSCGAALLALRMAVGLAWVRRLTSTGQHRADPAWQARLDRMAAGFGISRRVVLGLVDDIQSPVTAGWWRPVVLVPASLISGMPPQLLEALLAHELAHIRRHDYLVNLVQGAIEIVLFYHPTVWWLSSRIRVEREQVADDLAASMLGEPRRLALALSELDQFQFSIPQLAHAAHGGNLMSRIKRLVRPDTEPLNWKMALPALGLAAAFAGFYVHAQSTPPTPPAPPVPSVADMPAPPAPPAAPAAAKRHQLPEPPAPPAPPAPPPPPPKWSVDRAPGELSYAIVRADERGGTSMNGHSDDFDDLKAAKRAVKGEFLWFRDRNGKAYIVQDAGIMARVHKAWEPLDRLGKKMDVHGKEMDQHGKVMESLGREMTAAAPATVQSAAMRSAERDIEALGREQEKLGRDMEKLGRAMAEGTPAQRDSKAREMDRLAAKMDVLSHEMDKHARVIEQESRQIEKASKPMEAIGARMEQAGRPMEAIGKKMEVLGKQMETESRAAGKTVRSLIDEAISKGLAKPAPGSGAS</sequence>
<feature type="domain" description="Peptidase M56" evidence="3">
    <location>
        <begin position="111"/>
        <end position="263"/>
    </location>
</feature>
<keyword evidence="2" id="KW-1133">Transmembrane helix</keyword>
<feature type="transmembrane region" description="Helical" evidence="2">
    <location>
        <begin position="15"/>
        <end position="33"/>
    </location>
</feature>
<dbReference type="CDD" id="cd07341">
    <property type="entry name" value="M56_BlaR1_MecR1_like"/>
    <property type="match status" value="1"/>
</dbReference>
<evidence type="ECO:0000313" key="5">
    <source>
        <dbReference type="Proteomes" id="UP000583752"/>
    </source>
</evidence>
<protein>
    <submittedName>
        <fullName evidence="4">Peptidase M56</fullName>
    </submittedName>
</protein>
<keyword evidence="2" id="KW-0812">Transmembrane</keyword>
<evidence type="ECO:0000256" key="2">
    <source>
        <dbReference type="SAM" id="Phobius"/>
    </source>
</evidence>
<feature type="compositionally biased region" description="Pro residues" evidence="1">
    <location>
        <begin position="337"/>
        <end position="360"/>
    </location>
</feature>
<dbReference type="RefSeq" id="WP_169467543.1">
    <property type="nucleotide sequence ID" value="NZ_JABBGG010000009.1"/>
</dbReference>
<dbReference type="EMBL" id="JABBGG010000009">
    <property type="protein sequence ID" value="NML62495.1"/>
    <property type="molecule type" value="Genomic_DNA"/>
</dbReference>
<dbReference type="AlphaFoldDB" id="A0A848HM99"/>
<dbReference type="InterPro" id="IPR008756">
    <property type="entry name" value="Peptidase_M56"/>
</dbReference>
<gene>
    <name evidence="4" type="ORF">HHL21_15715</name>
</gene>
<evidence type="ECO:0000313" key="4">
    <source>
        <dbReference type="EMBL" id="NML62495.1"/>
    </source>
</evidence>
<organism evidence="4 5">
    <name type="scientific">Massilia polaris</name>
    <dbReference type="NCBI Taxonomy" id="2728846"/>
    <lineage>
        <taxon>Bacteria</taxon>
        <taxon>Pseudomonadati</taxon>
        <taxon>Pseudomonadota</taxon>
        <taxon>Betaproteobacteria</taxon>
        <taxon>Burkholderiales</taxon>
        <taxon>Oxalobacteraceae</taxon>
        <taxon>Telluria group</taxon>
        <taxon>Massilia</taxon>
    </lineage>
</organism>
<feature type="transmembrane region" description="Helical" evidence="2">
    <location>
        <begin position="42"/>
        <end position="61"/>
    </location>
</feature>
<dbReference type="Pfam" id="PF05569">
    <property type="entry name" value="Peptidase_M56"/>
    <property type="match status" value="1"/>
</dbReference>
<accession>A0A848HM99</accession>
<feature type="region of interest" description="Disordered" evidence="1">
    <location>
        <begin position="336"/>
        <end position="392"/>
    </location>
</feature>
<feature type="compositionally biased region" description="Pro residues" evidence="1">
    <location>
        <begin position="370"/>
        <end position="387"/>
    </location>
</feature>
<reference evidence="4 5" key="1">
    <citation type="submission" date="2020-04" db="EMBL/GenBank/DDBJ databases">
        <title>Massilia sp. RP-1-19 isolated from soil.</title>
        <authorList>
            <person name="Dahal R.H."/>
        </authorList>
    </citation>
    <scope>NUCLEOTIDE SEQUENCE [LARGE SCALE GENOMIC DNA]</scope>
    <source>
        <strain evidence="4 5">RP-1-19</strain>
    </source>
</reference>
<feature type="transmembrane region" description="Helical" evidence="2">
    <location>
        <begin position="115"/>
        <end position="138"/>
    </location>
</feature>
<evidence type="ECO:0000256" key="1">
    <source>
        <dbReference type="SAM" id="MobiDB-lite"/>
    </source>
</evidence>
<keyword evidence="5" id="KW-1185">Reference proteome</keyword>
<evidence type="ECO:0000259" key="3">
    <source>
        <dbReference type="Pfam" id="PF05569"/>
    </source>
</evidence>
<dbReference type="Proteomes" id="UP000583752">
    <property type="component" value="Unassembled WGS sequence"/>
</dbReference>
<dbReference type="Gene3D" id="3.30.2010.10">
    <property type="entry name" value="Metalloproteases ('zincins'), catalytic domain"/>
    <property type="match status" value="1"/>
</dbReference>
<dbReference type="PANTHER" id="PTHR34978:SF3">
    <property type="entry name" value="SLR0241 PROTEIN"/>
    <property type="match status" value="1"/>
</dbReference>
<keyword evidence="2" id="KW-0472">Membrane</keyword>
<proteinExistence type="predicted"/>
<dbReference type="InterPro" id="IPR052173">
    <property type="entry name" value="Beta-lactam_resp_regulator"/>
</dbReference>
<comment type="caution">
    <text evidence="4">The sequence shown here is derived from an EMBL/GenBank/DDBJ whole genome shotgun (WGS) entry which is preliminary data.</text>
</comment>
<dbReference type="PANTHER" id="PTHR34978">
    <property type="entry name" value="POSSIBLE SENSOR-TRANSDUCER PROTEIN BLAR"/>
    <property type="match status" value="1"/>
</dbReference>